<dbReference type="Proteomes" id="UP000027195">
    <property type="component" value="Unassembled WGS sequence"/>
</dbReference>
<dbReference type="InParanoid" id="A0A067MV89"/>
<evidence type="ECO:0000313" key="1">
    <source>
        <dbReference type="EMBL" id="KDQ19519.1"/>
    </source>
</evidence>
<keyword evidence="2" id="KW-1185">Reference proteome</keyword>
<accession>A0A067MV89</accession>
<evidence type="ECO:0000313" key="2">
    <source>
        <dbReference type="Proteomes" id="UP000027195"/>
    </source>
</evidence>
<protein>
    <submittedName>
        <fullName evidence="1">Uncharacterized protein</fullName>
    </submittedName>
</protein>
<organism evidence="1 2">
    <name type="scientific">Botryobasidium botryosum (strain FD-172 SS1)</name>
    <dbReference type="NCBI Taxonomy" id="930990"/>
    <lineage>
        <taxon>Eukaryota</taxon>
        <taxon>Fungi</taxon>
        <taxon>Dikarya</taxon>
        <taxon>Basidiomycota</taxon>
        <taxon>Agaricomycotina</taxon>
        <taxon>Agaricomycetes</taxon>
        <taxon>Cantharellales</taxon>
        <taxon>Botryobasidiaceae</taxon>
        <taxon>Botryobasidium</taxon>
    </lineage>
</organism>
<reference evidence="2" key="1">
    <citation type="journal article" date="2014" name="Proc. Natl. Acad. Sci. U.S.A.">
        <title>Extensive sampling of basidiomycete genomes demonstrates inadequacy of the white-rot/brown-rot paradigm for wood decay fungi.</title>
        <authorList>
            <person name="Riley R."/>
            <person name="Salamov A.A."/>
            <person name="Brown D.W."/>
            <person name="Nagy L.G."/>
            <person name="Floudas D."/>
            <person name="Held B.W."/>
            <person name="Levasseur A."/>
            <person name="Lombard V."/>
            <person name="Morin E."/>
            <person name="Otillar R."/>
            <person name="Lindquist E.A."/>
            <person name="Sun H."/>
            <person name="LaButti K.M."/>
            <person name="Schmutz J."/>
            <person name="Jabbour D."/>
            <person name="Luo H."/>
            <person name="Baker S.E."/>
            <person name="Pisabarro A.G."/>
            <person name="Walton J.D."/>
            <person name="Blanchette R.A."/>
            <person name="Henrissat B."/>
            <person name="Martin F."/>
            <person name="Cullen D."/>
            <person name="Hibbett D.S."/>
            <person name="Grigoriev I.V."/>
        </authorList>
    </citation>
    <scope>NUCLEOTIDE SEQUENCE [LARGE SCALE GENOMIC DNA]</scope>
    <source>
        <strain evidence="2">FD-172 SS1</strain>
    </source>
</reference>
<dbReference type="EMBL" id="KL198019">
    <property type="protein sequence ID" value="KDQ19519.1"/>
    <property type="molecule type" value="Genomic_DNA"/>
</dbReference>
<sequence>MNTYRFKSDWNLTLDIKKKRKGRGLEGDEWGSIHPGHLREPHLVIWTNNSWRPPQLVSCDPDVIDSSGAGFRIPPPGGWRDRLSELKRPRNMVHPGRLSSGLRALGLQRRGHRGTLAIHRPKVRDERTNGQMSEEVAERSILKKNTVRGAQSNEQEGTRRAVNIKGRWCERASHTDVLGYGSATVSCFYVKLKEGIDADYDTRDGSICDKAFRVGFRDSGFDWRASRASE</sequence>
<dbReference type="AlphaFoldDB" id="A0A067MV89"/>
<name>A0A067MV89_BOTB1</name>
<proteinExistence type="predicted"/>
<gene>
    <name evidence="1" type="ORF">BOTBODRAFT_143025</name>
</gene>
<dbReference type="HOGENOM" id="CLU_1207287_0_0_1"/>
<feature type="non-terminal residue" evidence="1">
    <location>
        <position position="230"/>
    </location>
</feature>